<keyword evidence="2" id="KW-0732">Signal</keyword>
<sequence length="96" mass="10434">MLIVFFFSFTSYLSSQLQVTGFVHALAQRGCHALPAIEFESPLEFLMSIILFLPSGSESKVAITPLKICRHTDVKAPAPSSSLAQSRVDGQYASAQ</sequence>
<name>A0ABR4JJJ6_9EURO</name>
<feature type="signal peptide" evidence="2">
    <location>
        <begin position="1"/>
        <end position="15"/>
    </location>
</feature>
<protein>
    <recommendedName>
        <fullName evidence="5">Secreted protein</fullName>
    </recommendedName>
</protein>
<dbReference type="EMBL" id="JBFXLU010000127">
    <property type="protein sequence ID" value="KAL2839942.1"/>
    <property type="molecule type" value="Genomic_DNA"/>
</dbReference>
<evidence type="ECO:0008006" key="5">
    <source>
        <dbReference type="Google" id="ProtNLM"/>
    </source>
</evidence>
<evidence type="ECO:0000256" key="2">
    <source>
        <dbReference type="SAM" id="SignalP"/>
    </source>
</evidence>
<evidence type="ECO:0000256" key="1">
    <source>
        <dbReference type="SAM" id="MobiDB-lite"/>
    </source>
</evidence>
<proteinExistence type="predicted"/>
<evidence type="ECO:0000313" key="3">
    <source>
        <dbReference type="EMBL" id="KAL2839942.1"/>
    </source>
</evidence>
<dbReference type="Proteomes" id="UP001610446">
    <property type="component" value="Unassembled WGS sequence"/>
</dbReference>
<feature type="chain" id="PRO_5045440180" description="Secreted protein" evidence="2">
    <location>
        <begin position="16"/>
        <end position="96"/>
    </location>
</feature>
<comment type="caution">
    <text evidence="3">The sequence shown here is derived from an EMBL/GenBank/DDBJ whole genome shotgun (WGS) entry which is preliminary data.</text>
</comment>
<reference evidence="3 4" key="1">
    <citation type="submission" date="2024-07" db="EMBL/GenBank/DDBJ databases">
        <title>Section-level genome sequencing and comparative genomics of Aspergillus sections Usti and Cavernicolus.</title>
        <authorList>
            <consortium name="Lawrence Berkeley National Laboratory"/>
            <person name="Nybo J.L."/>
            <person name="Vesth T.C."/>
            <person name="Theobald S."/>
            <person name="Frisvad J.C."/>
            <person name="Larsen T.O."/>
            <person name="Kjaerboelling I."/>
            <person name="Rothschild-Mancinelli K."/>
            <person name="Lyhne E.K."/>
            <person name="Kogle M.E."/>
            <person name="Barry K."/>
            <person name="Clum A."/>
            <person name="Na H."/>
            <person name="Ledsgaard L."/>
            <person name="Lin J."/>
            <person name="Lipzen A."/>
            <person name="Kuo A."/>
            <person name="Riley R."/>
            <person name="Mondo S."/>
            <person name="Labutti K."/>
            <person name="Haridas S."/>
            <person name="Pangalinan J."/>
            <person name="Salamov A.A."/>
            <person name="Simmons B.A."/>
            <person name="Magnuson J.K."/>
            <person name="Chen J."/>
            <person name="Drula E."/>
            <person name="Henrissat B."/>
            <person name="Wiebenga A."/>
            <person name="Lubbers R.J."/>
            <person name="Gomes A.C."/>
            <person name="Makela M.R."/>
            <person name="Stajich J."/>
            <person name="Grigoriev I.V."/>
            <person name="Mortensen U.H."/>
            <person name="De Vries R.P."/>
            <person name="Baker S.E."/>
            <person name="Andersen M.R."/>
        </authorList>
    </citation>
    <scope>NUCLEOTIDE SEQUENCE [LARGE SCALE GENOMIC DNA]</scope>
    <source>
        <strain evidence="3 4">CBS 123904</strain>
    </source>
</reference>
<evidence type="ECO:0000313" key="4">
    <source>
        <dbReference type="Proteomes" id="UP001610446"/>
    </source>
</evidence>
<gene>
    <name evidence="3" type="ORF">BJY01DRAFT_24332</name>
</gene>
<feature type="region of interest" description="Disordered" evidence="1">
    <location>
        <begin position="74"/>
        <end position="96"/>
    </location>
</feature>
<keyword evidence="4" id="KW-1185">Reference proteome</keyword>
<accession>A0ABR4JJJ6</accession>
<organism evidence="3 4">
    <name type="scientific">Aspergillus pseudoustus</name>
    <dbReference type="NCBI Taxonomy" id="1810923"/>
    <lineage>
        <taxon>Eukaryota</taxon>
        <taxon>Fungi</taxon>
        <taxon>Dikarya</taxon>
        <taxon>Ascomycota</taxon>
        <taxon>Pezizomycotina</taxon>
        <taxon>Eurotiomycetes</taxon>
        <taxon>Eurotiomycetidae</taxon>
        <taxon>Eurotiales</taxon>
        <taxon>Aspergillaceae</taxon>
        <taxon>Aspergillus</taxon>
        <taxon>Aspergillus subgen. Nidulantes</taxon>
    </lineage>
</organism>